<protein>
    <submittedName>
        <fullName evidence="2">Uncharacterized protein</fullName>
    </submittedName>
</protein>
<feature type="compositionally biased region" description="Polar residues" evidence="1">
    <location>
        <begin position="75"/>
        <end position="84"/>
    </location>
</feature>
<feature type="region of interest" description="Disordered" evidence="1">
    <location>
        <begin position="13"/>
        <end position="35"/>
    </location>
</feature>
<evidence type="ECO:0000313" key="3">
    <source>
        <dbReference type="Proteomes" id="UP001362999"/>
    </source>
</evidence>
<reference evidence="2 3" key="1">
    <citation type="journal article" date="2024" name="J Genomics">
        <title>Draft genome sequencing and assembly of Favolaschia claudopus CIRM-BRFM 2984 isolated from oak limbs.</title>
        <authorList>
            <person name="Navarro D."/>
            <person name="Drula E."/>
            <person name="Chaduli D."/>
            <person name="Cazenave R."/>
            <person name="Ahrendt S."/>
            <person name="Wang J."/>
            <person name="Lipzen A."/>
            <person name="Daum C."/>
            <person name="Barry K."/>
            <person name="Grigoriev I.V."/>
            <person name="Favel A."/>
            <person name="Rosso M.N."/>
            <person name="Martin F."/>
        </authorList>
    </citation>
    <scope>NUCLEOTIDE SEQUENCE [LARGE SCALE GENOMIC DNA]</scope>
    <source>
        <strain evidence="2 3">CIRM-BRFM 2984</strain>
    </source>
</reference>
<evidence type="ECO:0000256" key="1">
    <source>
        <dbReference type="SAM" id="MobiDB-lite"/>
    </source>
</evidence>
<accession>A0AAW0DXR6</accession>
<organism evidence="2 3">
    <name type="scientific">Favolaschia claudopus</name>
    <dbReference type="NCBI Taxonomy" id="2862362"/>
    <lineage>
        <taxon>Eukaryota</taxon>
        <taxon>Fungi</taxon>
        <taxon>Dikarya</taxon>
        <taxon>Basidiomycota</taxon>
        <taxon>Agaricomycotina</taxon>
        <taxon>Agaricomycetes</taxon>
        <taxon>Agaricomycetidae</taxon>
        <taxon>Agaricales</taxon>
        <taxon>Marasmiineae</taxon>
        <taxon>Mycenaceae</taxon>
        <taxon>Favolaschia</taxon>
    </lineage>
</organism>
<comment type="caution">
    <text evidence="2">The sequence shown here is derived from an EMBL/GenBank/DDBJ whole genome shotgun (WGS) entry which is preliminary data.</text>
</comment>
<feature type="compositionally biased region" description="Low complexity" evidence="1">
    <location>
        <begin position="214"/>
        <end position="232"/>
    </location>
</feature>
<gene>
    <name evidence="2" type="ORF">R3P38DRAFT_1370372</name>
</gene>
<feature type="region of interest" description="Disordered" evidence="1">
    <location>
        <begin position="63"/>
        <end position="84"/>
    </location>
</feature>
<dbReference type="EMBL" id="JAWWNJ010000005">
    <property type="protein sequence ID" value="KAK7055876.1"/>
    <property type="molecule type" value="Genomic_DNA"/>
</dbReference>
<dbReference type="AlphaFoldDB" id="A0AAW0DXR6"/>
<proteinExistence type="predicted"/>
<dbReference type="Proteomes" id="UP001362999">
    <property type="component" value="Unassembled WGS sequence"/>
</dbReference>
<feature type="region of interest" description="Disordered" evidence="1">
    <location>
        <begin position="198"/>
        <end position="266"/>
    </location>
</feature>
<keyword evidence="3" id="KW-1185">Reference proteome</keyword>
<evidence type="ECO:0000313" key="2">
    <source>
        <dbReference type="EMBL" id="KAK7055876.1"/>
    </source>
</evidence>
<feature type="compositionally biased region" description="Polar residues" evidence="1">
    <location>
        <begin position="13"/>
        <end position="26"/>
    </location>
</feature>
<sequence length="338" mass="36389">MEQWLVHSTFASQPIATSSRSQTCFQSPPDPPRDELNLDRDFAYLPLRQPGISIPNFATGRAVPLEESTRRSKHTASSPFRLSYPSTTPASAPVFHDSFSFLQPPVFTPWPLTGNLQSSDAEGTAFAGHSASREAGNAFASLSLSQFPSYDSFSPPTQSPFALLSNDDYQPLPFATAPIPQTFSKIIASSTASESLTMAKTRGQIQGKGKAKAKLQSTPQTTAPSTSGASGSVPPITKKSRKEKAKAKAEKRQLGAPSSPVQTLEAQAQRSMNALGHCGSFDPAALQTLRDTLKNADFLAQLVSRGIAYTYYDVVCLLYQELSPHVVTRESLSVGFLL</sequence>
<name>A0AAW0DXR6_9AGAR</name>